<dbReference type="EMBL" id="JABBZE010001026">
    <property type="protein sequence ID" value="NMU93935.1"/>
    <property type="molecule type" value="Genomic_DNA"/>
</dbReference>
<gene>
    <name evidence="1" type="ORF">HGQ98_32685</name>
</gene>
<dbReference type="AlphaFoldDB" id="A0A848NWU3"/>
<organism evidence="1 2">
    <name type="scientific">Achromobacter ruhlandii</name>
    <dbReference type="NCBI Taxonomy" id="72557"/>
    <lineage>
        <taxon>Bacteria</taxon>
        <taxon>Pseudomonadati</taxon>
        <taxon>Pseudomonadota</taxon>
        <taxon>Betaproteobacteria</taxon>
        <taxon>Burkholderiales</taxon>
        <taxon>Alcaligenaceae</taxon>
        <taxon>Achromobacter</taxon>
    </lineage>
</organism>
<proteinExistence type="predicted"/>
<feature type="non-terminal residue" evidence="1">
    <location>
        <position position="124"/>
    </location>
</feature>
<protein>
    <submittedName>
        <fullName evidence="1">Uncharacterized protein</fullName>
    </submittedName>
</protein>
<evidence type="ECO:0000313" key="2">
    <source>
        <dbReference type="Proteomes" id="UP000542405"/>
    </source>
</evidence>
<dbReference type="RefSeq" id="WP_169538271.1">
    <property type="nucleotide sequence ID" value="NZ_JABBZE010001026.1"/>
</dbReference>
<evidence type="ECO:0000313" key="1">
    <source>
        <dbReference type="EMBL" id="NMU93935.1"/>
    </source>
</evidence>
<accession>A0A848NWU3</accession>
<sequence>MRGTTECLLEGGVAGRDEYVRSASGSVVFAPDRHGRFRQQGTCESLSLALRPDVLHNWLAEDLDQSLRHSLDSGSCFRTGYRGEKLHQAALAISRELKHLRTPACDTPGARLIREAQAMMLTGL</sequence>
<dbReference type="Proteomes" id="UP000542405">
    <property type="component" value="Unassembled WGS sequence"/>
</dbReference>
<name>A0A848NWU3_9BURK</name>
<reference evidence="1 2" key="1">
    <citation type="submission" date="2020-04" db="EMBL/GenBank/DDBJ databases">
        <title>Achromobacter ruhlandii genome sequencing and assembly.</title>
        <authorList>
            <person name="Martins R.C.R."/>
            <person name="Perdigao-Neto L.V."/>
            <person name="Levin A.S.S."/>
            <person name="Costa S.F."/>
        </authorList>
    </citation>
    <scope>NUCLEOTIDE SEQUENCE [LARGE SCALE GENOMIC DNA]</scope>
    <source>
        <strain evidence="1 2">9035ralo</strain>
    </source>
</reference>
<comment type="caution">
    <text evidence="1">The sequence shown here is derived from an EMBL/GenBank/DDBJ whole genome shotgun (WGS) entry which is preliminary data.</text>
</comment>